<name>A0ABR1E0Y4_NECAM</name>
<feature type="compositionally biased region" description="Low complexity" evidence="1">
    <location>
        <begin position="71"/>
        <end position="83"/>
    </location>
</feature>
<dbReference type="Proteomes" id="UP001303046">
    <property type="component" value="Unassembled WGS sequence"/>
</dbReference>
<organism evidence="2 3">
    <name type="scientific">Necator americanus</name>
    <name type="common">Human hookworm</name>
    <dbReference type="NCBI Taxonomy" id="51031"/>
    <lineage>
        <taxon>Eukaryota</taxon>
        <taxon>Metazoa</taxon>
        <taxon>Ecdysozoa</taxon>
        <taxon>Nematoda</taxon>
        <taxon>Chromadorea</taxon>
        <taxon>Rhabditida</taxon>
        <taxon>Rhabditina</taxon>
        <taxon>Rhabditomorpha</taxon>
        <taxon>Strongyloidea</taxon>
        <taxon>Ancylostomatidae</taxon>
        <taxon>Bunostominae</taxon>
        <taxon>Necator</taxon>
    </lineage>
</organism>
<proteinExistence type="predicted"/>
<feature type="compositionally biased region" description="Basic residues" evidence="1">
    <location>
        <begin position="1"/>
        <end position="15"/>
    </location>
</feature>
<keyword evidence="3" id="KW-1185">Reference proteome</keyword>
<dbReference type="EMBL" id="JAVFWL010000005">
    <property type="protein sequence ID" value="KAK6756298.1"/>
    <property type="molecule type" value="Genomic_DNA"/>
</dbReference>
<feature type="region of interest" description="Disordered" evidence="1">
    <location>
        <begin position="68"/>
        <end position="102"/>
    </location>
</feature>
<evidence type="ECO:0000313" key="3">
    <source>
        <dbReference type="Proteomes" id="UP001303046"/>
    </source>
</evidence>
<accession>A0ABR1E0Y4</accession>
<comment type="caution">
    <text evidence="2">The sequence shown here is derived from an EMBL/GenBank/DDBJ whole genome shotgun (WGS) entry which is preliminary data.</text>
</comment>
<protein>
    <submittedName>
        <fullName evidence="2">Uncharacterized protein</fullName>
    </submittedName>
</protein>
<sequence>MGTRSPPRKLSKTKSTKSYVFRQVRAPQNRHLDEIVSSDVKKISNAHYLDEIARTIDSAALCRCPVRYDKSGSSSSSTSSESSSPHRIGSMSGAESPAFSYENPNVADMSATAQAATGSVVSTNADKRSSNHEHRFVRRQRMSLRSSSRALKRFRRRLLVLDRLATQKAAAQCCMAGDAQQEKYAPLEIPWLPNDEVTKEAWNGVTLNSVPVFSQRH</sequence>
<evidence type="ECO:0000313" key="2">
    <source>
        <dbReference type="EMBL" id="KAK6756298.1"/>
    </source>
</evidence>
<reference evidence="2 3" key="1">
    <citation type="submission" date="2023-08" db="EMBL/GenBank/DDBJ databases">
        <title>A Necator americanus chromosomal reference genome.</title>
        <authorList>
            <person name="Ilik V."/>
            <person name="Petrzelkova K.J."/>
            <person name="Pardy F."/>
            <person name="Fuh T."/>
            <person name="Niatou-Singa F.S."/>
            <person name="Gouil Q."/>
            <person name="Baker L."/>
            <person name="Ritchie M.E."/>
            <person name="Jex A.R."/>
            <person name="Gazzola D."/>
            <person name="Li H."/>
            <person name="Toshio Fujiwara R."/>
            <person name="Zhan B."/>
            <person name="Aroian R.V."/>
            <person name="Pafco B."/>
            <person name="Schwarz E.M."/>
        </authorList>
    </citation>
    <scope>NUCLEOTIDE SEQUENCE [LARGE SCALE GENOMIC DNA]</scope>
    <source>
        <strain evidence="2 3">Aroian</strain>
        <tissue evidence="2">Whole animal</tissue>
    </source>
</reference>
<gene>
    <name evidence="2" type="primary">Necator_chrV.g19397</name>
    <name evidence="2" type="ORF">RB195_014605</name>
</gene>
<feature type="region of interest" description="Disordered" evidence="1">
    <location>
        <begin position="1"/>
        <end position="25"/>
    </location>
</feature>
<evidence type="ECO:0000256" key="1">
    <source>
        <dbReference type="SAM" id="MobiDB-lite"/>
    </source>
</evidence>